<name>A0A6J6WE68_9ZZZZ</name>
<protein>
    <submittedName>
        <fullName evidence="1">Unannotated protein</fullName>
    </submittedName>
</protein>
<proteinExistence type="predicted"/>
<dbReference type="AlphaFoldDB" id="A0A6J6WE68"/>
<dbReference type="EMBL" id="CAFAAB010000049">
    <property type="protein sequence ID" value="CAB4781423.1"/>
    <property type="molecule type" value="Genomic_DNA"/>
</dbReference>
<accession>A0A6J6WE68</accession>
<gene>
    <name evidence="1" type="ORF">UFOPK2958_00566</name>
</gene>
<evidence type="ECO:0000313" key="1">
    <source>
        <dbReference type="EMBL" id="CAB4781423.1"/>
    </source>
</evidence>
<sequence length="71" mass="8228">MKKGRHRRFVEARELKHTTGPRATACDECGAEPEDVHAEWCRAEEDRFEEILGGLPRTQFSDDEDPLRTED</sequence>
<organism evidence="1">
    <name type="scientific">freshwater metagenome</name>
    <dbReference type="NCBI Taxonomy" id="449393"/>
    <lineage>
        <taxon>unclassified sequences</taxon>
        <taxon>metagenomes</taxon>
        <taxon>ecological metagenomes</taxon>
    </lineage>
</organism>
<reference evidence="1" key="1">
    <citation type="submission" date="2020-05" db="EMBL/GenBank/DDBJ databases">
        <authorList>
            <person name="Chiriac C."/>
            <person name="Salcher M."/>
            <person name="Ghai R."/>
            <person name="Kavagutti S V."/>
        </authorList>
    </citation>
    <scope>NUCLEOTIDE SEQUENCE</scope>
</reference>